<dbReference type="InterPro" id="IPR036890">
    <property type="entry name" value="HATPase_C_sf"/>
</dbReference>
<evidence type="ECO:0008006" key="7">
    <source>
        <dbReference type="Google" id="ProtNLM"/>
    </source>
</evidence>
<organism evidence="5 6">
    <name type="scientific">Papaver nudicaule</name>
    <name type="common">Iceland poppy</name>
    <dbReference type="NCBI Taxonomy" id="74823"/>
    <lineage>
        <taxon>Eukaryota</taxon>
        <taxon>Viridiplantae</taxon>
        <taxon>Streptophyta</taxon>
        <taxon>Embryophyta</taxon>
        <taxon>Tracheophyta</taxon>
        <taxon>Spermatophyta</taxon>
        <taxon>Magnoliopsida</taxon>
        <taxon>Ranunculales</taxon>
        <taxon>Papaveraceae</taxon>
        <taxon>Papaveroideae</taxon>
        <taxon>Papaver</taxon>
    </lineage>
</organism>
<evidence type="ECO:0000256" key="3">
    <source>
        <dbReference type="ARBA" id="ARBA00022840"/>
    </source>
</evidence>
<keyword evidence="6" id="KW-1185">Reference proteome</keyword>
<dbReference type="AlphaFoldDB" id="A0AA41VZ40"/>
<dbReference type="Gene3D" id="1.20.120.790">
    <property type="entry name" value="Heat shock protein 90, C-terminal domain"/>
    <property type="match status" value="1"/>
</dbReference>
<dbReference type="PRINTS" id="PR00775">
    <property type="entry name" value="HEATSHOCK90"/>
</dbReference>
<sequence length="383" mass="43213">MNLGEELGYCTSVVVSQTLLEESVGYEGRLREQIKNLEYNLCNKEIEEYNLSCKMDQREKFVMRGKEFEEYNLRNIARSGTKEFREALAAGADVSMTGQFGVGFYFASLVADKVIVTTKHNDDEQYVWESQAGGSFTVTGDTSGEVLGRGAKITLEEHAAFYKSLINDWEHLSLKHFEAEGHLEFEAVLFVPKRAPCDLYVRLVFIMDNCEDIIPEYLSFVKGIVDSEDLHINIFLRDKIGQNDIFYITGESKKAELMDYEGKKIVSATKEGLKLRKVVVVSDRVVEFPCVLVTGEYGWTANMERIMKAQSLGDSSTMEIDPENSIMEELRKMTDAAALLTSGFSLEEPVSFGNRIHRMLKLGLSIDEHGADIEAYPEMPELG</sequence>
<gene>
    <name evidence="5" type="ORF">MKW94_002979</name>
</gene>
<dbReference type="InterPro" id="IPR020568">
    <property type="entry name" value="Ribosomal_Su5_D2-typ_SF"/>
</dbReference>
<dbReference type="Pfam" id="PF00183">
    <property type="entry name" value="HSP90"/>
    <property type="match status" value="2"/>
</dbReference>
<keyword evidence="2" id="KW-0547">Nucleotide-binding</keyword>
<evidence type="ECO:0000256" key="1">
    <source>
        <dbReference type="ARBA" id="ARBA00008239"/>
    </source>
</evidence>
<evidence type="ECO:0000313" key="5">
    <source>
        <dbReference type="EMBL" id="MCL7050057.1"/>
    </source>
</evidence>
<dbReference type="InterPro" id="IPR001404">
    <property type="entry name" value="Hsp90_fam"/>
</dbReference>
<dbReference type="SUPFAM" id="SSF110942">
    <property type="entry name" value="HSP90 C-terminal domain"/>
    <property type="match status" value="1"/>
</dbReference>
<keyword evidence="4" id="KW-0143">Chaperone</keyword>
<dbReference type="GO" id="GO:0005524">
    <property type="term" value="F:ATP binding"/>
    <property type="evidence" value="ECO:0007669"/>
    <property type="project" value="UniProtKB-KW"/>
</dbReference>
<dbReference type="Gene3D" id="3.30.565.10">
    <property type="entry name" value="Histidine kinase-like ATPase, C-terminal domain"/>
    <property type="match status" value="1"/>
</dbReference>
<evidence type="ECO:0000256" key="2">
    <source>
        <dbReference type="ARBA" id="ARBA00022741"/>
    </source>
</evidence>
<dbReference type="InterPro" id="IPR020575">
    <property type="entry name" value="Hsp90_N"/>
</dbReference>
<name>A0AA41VZ40_PAPNU</name>
<dbReference type="SUPFAM" id="SSF55874">
    <property type="entry name" value="ATPase domain of HSP90 chaperone/DNA topoisomerase II/histidine kinase"/>
    <property type="match status" value="1"/>
</dbReference>
<dbReference type="EMBL" id="JAJJMA010323238">
    <property type="protein sequence ID" value="MCL7050057.1"/>
    <property type="molecule type" value="Genomic_DNA"/>
</dbReference>
<evidence type="ECO:0000256" key="4">
    <source>
        <dbReference type="ARBA" id="ARBA00023186"/>
    </source>
</evidence>
<comment type="similarity">
    <text evidence="1">Belongs to the heat shock protein 90 family.</text>
</comment>
<evidence type="ECO:0000313" key="6">
    <source>
        <dbReference type="Proteomes" id="UP001177140"/>
    </source>
</evidence>
<dbReference type="GO" id="GO:0140662">
    <property type="term" value="F:ATP-dependent protein folding chaperone"/>
    <property type="evidence" value="ECO:0007669"/>
    <property type="project" value="InterPro"/>
</dbReference>
<proteinExistence type="inferred from homology"/>
<protein>
    <recommendedName>
        <fullName evidence="7">Heat shock protein 90</fullName>
    </recommendedName>
</protein>
<dbReference type="SUPFAM" id="SSF54211">
    <property type="entry name" value="Ribosomal protein S5 domain 2-like"/>
    <property type="match status" value="1"/>
</dbReference>
<dbReference type="Proteomes" id="UP001177140">
    <property type="component" value="Unassembled WGS sequence"/>
</dbReference>
<comment type="caution">
    <text evidence="5">The sequence shown here is derived from an EMBL/GenBank/DDBJ whole genome shotgun (WGS) entry which is preliminary data.</text>
</comment>
<dbReference type="InterPro" id="IPR037196">
    <property type="entry name" value="HSP90_C"/>
</dbReference>
<reference evidence="5" key="1">
    <citation type="submission" date="2022-03" db="EMBL/GenBank/DDBJ databases">
        <title>A functionally conserved STORR gene fusion in Papaver species that diverged 16.8 million years ago.</title>
        <authorList>
            <person name="Catania T."/>
        </authorList>
    </citation>
    <scope>NUCLEOTIDE SEQUENCE</scope>
    <source>
        <strain evidence="5">S-191538</strain>
    </source>
</reference>
<keyword evidence="3" id="KW-0067">ATP-binding</keyword>
<dbReference type="GO" id="GO:0016887">
    <property type="term" value="F:ATP hydrolysis activity"/>
    <property type="evidence" value="ECO:0007669"/>
    <property type="project" value="InterPro"/>
</dbReference>
<accession>A0AA41VZ40</accession>
<dbReference type="PANTHER" id="PTHR11528">
    <property type="entry name" value="HEAT SHOCK PROTEIN 90 FAMILY MEMBER"/>
    <property type="match status" value="1"/>
</dbReference>
<dbReference type="GO" id="GO:0051082">
    <property type="term" value="F:unfolded protein binding"/>
    <property type="evidence" value="ECO:0007669"/>
    <property type="project" value="InterPro"/>
</dbReference>